<feature type="compositionally biased region" description="Acidic residues" evidence="1">
    <location>
        <begin position="264"/>
        <end position="274"/>
    </location>
</feature>
<reference evidence="3 4" key="1">
    <citation type="submission" date="2019-07" db="EMBL/GenBank/DDBJ databases">
        <title>Genome assembly of two rare yeast pathogens: Diutina rugosa and Trichomonascus ciferrii.</title>
        <authorList>
            <person name="Mixao V."/>
            <person name="Saus E."/>
            <person name="Hansen A."/>
            <person name="Lass-Flor C."/>
            <person name="Gabaldon T."/>
        </authorList>
    </citation>
    <scope>NUCLEOTIDE SEQUENCE [LARGE SCALE GENOMIC DNA]</scope>
    <source>
        <strain evidence="3 4">CBS 613</strain>
    </source>
</reference>
<dbReference type="Pfam" id="PF08693">
    <property type="entry name" value="SKG6"/>
    <property type="match status" value="1"/>
</dbReference>
<evidence type="ECO:0000313" key="4">
    <source>
        <dbReference type="Proteomes" id="UP000449547"/>
    </source>
</evidence>
<dbReference type="OMA" id="RMKSIYQ"/>
<keyword evidence="4" id="KW-1185">Reference proteome</keyword>
<dbReference type="VEuPathDB" id="FungiDB:DIURU_004348"/>
<name>A0A642UHV3_DIURU</name>
<dbReference type="AlphaFoldDB" id="A0A642UHV3"/>
<evidence type="ECO:0000256" key="1">
    <source>
        <dbReference type="SAM" id="MobiDB-lite"/>
    </source>
</evidence>
<dbReference type="RefSeq" id="XP_034010840.1">
    <property type="nucleotide sequence ID" value="XM_034157211.1"/>
</dbReference>
<protein>
    <submittedName>
        <fullName evidence="3">Uncharacterized protein</fullName>
    </submittedName>
</protein>
<feature type="compositionally biased region" description="Acidic residues" evidence="1">
    <location>
        <begin position="346"/>
        <end position="361"/>
    </location>
</feature>
<feature type="region of interest" description="Disordered" evidence="1">
    <location>
        <begin position="505"/>
        <end position="537"/>
    </location>
</feature>
<accession>A0A642UHV3</accession>
<feature type="compositionally biased region" description="Polar residues" evidence="1">
    <location>
        <begin position="336"/>
        <end position="345"/>
    </location>
</feature>
<evidence type="ECO:0000256" key="2">
    <source>
        <dbReference type="SAM" id="Phobius"/>
    </source>
</evidence>
<feature type="compositionally biased region" description="Polar residues" evidence="1">
    <location>
        <begin position="236"/>
        <end position="253"/>
    </location>
</feature>
<keyword evidence="2" id="KW-1133">Transmembrane helix</keyword>
<organism evidence="3 4">
    <name type="scientific">Diutina rugosa</name>
    <name type="common">Yeast</name>
    <name type="synonym">Candida rugosa</name>
    <dbReference type="NCBI Taxonomy" id="5481"/>
    <lineage>
        <taxon>Eukaryota</taxon>
        <taxon>Fungi</taxon>
        <taxon>Dikarya</taxon>
        <taxon>Ascomycota</taxon>
        <taxon>Saccharomycotina</taxon>
        <taxon>Pichiomycetes</taxon>
        <taxon>Debaryomycetaceae</taxon>
        <taxon>Diutina</taxon>
    </lineage>
</organism>
<dbReference type="OrthoDB" id="4035953at2759"/>
<sequence>MIIPLSPRSNDGMDQYCKEHPGSQECAKPVNDNATIIAVCVVVPVVVILAVLGFFLWRNYRKDKKELSEHDPDFDETGDVTALPDYKSYGAYNGYGKEPSPTKTTTDPFANDSSSNDSTAFEKKPNMPYQSQFHHSSTSLASDPLESFLPTQHATESKVSLSDYIRQFPDGQGYSRSSYLAPHGGMRPTSSLSNLAYQNRSMNNLHQRTVSSGQTTVDDALDQRSKHGEILDANSEPRTASVSPFEENFTQPPALQVNNNDTSSTDEDDDEDDVSNFTFESSSMSSKRRAVDRQPSGVDRNPSTSHLRQVSGGAESAATGEHEPAASLTAKPKSPRISQFNLLNNDSDEEGEHELTQEQEEEIQRMKSVYRVYFDKDQRETYQADLSNPLPSTQIINSHLTANTDYQKRMTTASSVYDAKIDEAQAYPHQQFSPDMEQGQFVPVPGGEQMMMSQQVQHQPHPYHQNFEQQYQPQPQPQPQQLRPLQQIPTASDIRMSTLQTYTDFDPHQRSKRVQAGVQRPVQQEFDPSEHMPASNSPAIPSATQLARSSVAMMNPTGIQRKATYKPAGALQAQPQFVEEHGHHDGSDLVPQAGEDVRRMMNSNF</sequence>
<feature type="region of interest" description="Disordered" evidence="1">
    <location>
        <begin position="93"/>
        <end position="136"/>
    </location>
</feature>
<keyword evidence="2" id="KW-0472">Membrane</keyword>
<dbReference type="EMBL" id="SWFT01000124">
    <property type="protein sequence ID" value="KAA8899326.1"/>
    <property type="molecule type" value="Genomic_DNA"/>
</dbReference>
<gene>
    <name evidence="3" type="ORF">DIURU_004348</name>
</gene>
<feature type="region of interest" description="Disordered" evidence="1">
    <location>
        <begin position="228"/>
        <end position="361"/>
    </location>
</feature>
<proteinExistence type="predicted"/>
<dbReference type="GeneID" id="54782999"/>
<feature type="compositionally biased region" description="Polar residues" evidence="1">
    <location>
        <begin position="101"/>
        <end position="119"/>
    </location>
</feature>
<dbReference type="InterPro" id="IPR014805">
    <property type="entry name" value="SKG6/TOS2-like"/>
</dbReference>
<keyword evidence="2" id="KW-0812">Transmembrane</keyword>
<evidence type="ECO:0000313" key="3">
    <source>
        <dbReference type="EMBL" id="KAA8899326.1"/>
    </source>
</evidence>
<dbReference type="Proteomes" id="UP000449547">
    <property type="component" value="Unassembled WGS sequence"/>
</dbReference>
<comment type="caution">
    <text evidence="3">The sequence shown here is derived from an EMBL/GenBank/DDBJ whole genome shotgun (WGS) entry which is preliminary data.</text>
</comment>
<feature type="transmembrane region" description="Helical" evidence="2">
    <location>
        <begin position="36"/>
        <end position="57"/>
    </location>
</feature>